<evidence type="ECO:0000313" key="1">
    <source>
        <dbReference type="EMBL" id="QLG29907.1"/>
    </source>
</evidence>
<reference evidence="1 2" key="1">
    <citation type="submission" date="2020-07" db="EMBL/GenBank/DDBJ databases">
        <title>Gai3-2, isolated from salt lake.</title>
        <authorList>
            <person name="Cui H."/>
            <person name="Shi X."/>
        </authorList>
    </citation>
    <scope>NUCLEOTIDE SEQUENCE [LARGE SCALE GENOMIC DNA]</scope>
    <source>
        <strain evidence="1 2">Gai3-2</strain>
        <plasmid evidence="1 2">unnamed2</plasmid>
    </source>
</reference>
<name>A0A7D5GPF4_9EURY</name>
<proteinExistence type="predicted"/>
<keyword evidence="1" id="KW-0614">Plasmid</keyword>
<sequence>MNVLIIGAHGRVGTAIADHIGDDDRFDFTYLDMETHPPRVVSDARSV</sequence>
<dbReference type="InterPro" id="IPR036291">
    <property type="entry name" value="NAD(P)-bd_dom_sf"/>
</dbReference>
<dbReference type="EMBL" id="CP058531">
    <property type="protein sequence ID" value="QLG29907.1"/>
    <property type="molecule type" value="Genomic_DNA"/>
</dbReference>
<protein>
    <submittedName>
        <fullName evidence="1">Uncharacterized protein</fullName>
    </submittedName>
</protein>
<evidence type="ECO:0000313" key="2">
    <source>
        <dbReference type="Proteomes" id="UP000509750"/>
    </source>
</evidence>
<gene>
    <name evidence="1" type="ORF">HUG10_20070</name>
</gene>
<dbReference type="AlphaFoldDB" id="A0A7D5GPF4"/>
<dbReference type="OrthoDB" id="206077at2157"/>
<organism evidence="1 2">
    <name type="scientific">Halorarum halophilum</name>
    <dbReference type="NCBI Taxonomy" id="2743090"/>
    <lineage>
        <taxon>Archaea</taxon>
        <taxon>Methanobacteriati</taxon>
        <taxon>Methanobacteriota</taxon>
        <taxon>Stenosarchaea group</taxon>
        <taxon>Halobacteria</taxon>
        <taxon>Halobacteriales</taxon>
        <taxon>Haloferacaceae</taxon>
        <taxon>Halorarum</taxon>
    </lineage>
</organism>
<dbReference type="GeneID" id="56031181"/>
<accession>A0A7D5GPF4</accession>
<dbReference type="RefSeq" id="WP_179171481.1">
    <property type="nucleotide sequence ID" value="NZ_CP058531.1"/>
</dbReference>
<geneLocation type="plasmid" evidence="1 2">
    <name>unnamed2</name>
</geneLocation>
<dbReference type="SUPFAM" id="SSF51735">
    <property type="entry name" value="NAD(P)-binding Rossmann-fold domains"/>
    <property type="match status" value="1"/>
</dbReference>
<dbReference type="KEGG" id="halg:HUG10_20070"/>
<dbReference type="Proteomes" id="UP000509750">
    <property type="component" value="Plasmid unnamed2"/>
</dbReference>
<keyword evidence="2" id="KW-1185">Reference proteome</keyword>